<accession>A0A1F8CV18</accession>
<keyword evidence="1" id="KW-0812">Transmembrane</keyword>
<name>A0A1F8CV18_9BACT</name>
<sequence length="237" mass="27322">MPEIFNASKEEIKMEGHVGGVKGHHSRKLSEDPLQLKKSLQISIQKEIPEPYHNAVSAFNYYPHKVHFVGADKQEKIVLLLRRHPITNLPWIFMAFVMVLAPLLMSFVTGVDFVPVSYQIIFLLSWYLITMAYVTEKFLSWFFNVNILTDERIFDVDFVNLIYREITDANIDQIQDVTVQVGGVIRTMFNYGDVIIQTAAEIPQIDFKAVPKPDVVAQILRELKVEEEAERLEGKVR</sequence>
<evidence type="ECO:0000313" key="3">
    <source>
        <dbReference type="Proteomes" id="UP000178999"/>
    </source>
</evidence>
<evidence type="ECO:0000256" key="1">
    <source>
        <dbReference type="SAM" id="Phobius"/>
    </source>
</evidence>
<feature type="transmembrane region" description="Helical" evidence="1">
    <location>
        <begin position="89"/>
        <end position="110"/>
    </location>
</feature>
<keyword evidence="1" id="KW-1133">Transmembrane helix</keyword>
<evidence type="ECO:0000313" key="2">
    <source>
        <dbReference type="EMBL" id="OGM79588.1"/>
    </source>
</evidence>
<dbReference type="AlphaFoldDB" id="A0A1F8CV18"/>
<organism evidence="2 3">
    <name type="scientific">Candidatus Woesebacteria bacterium RIFOXYB1_FULL_38_16</name>
    <dbReference type="NCBI Taxonomy" id="1802538"/>
    <lineage>
        <taxon>Bacteria</taxon>
        <taxon>Candidatus Woeseibacteriota</taxon>
    </lineage>
</organism>
<feature type="transmembrane region" description="Helical" evidence="1">
    <location>
        <begin position="116"/>
        <end position="134"/>
    </location>
</feature>
<keyword evidence="1" id="KW-0472">Membrane</keyword>
<gene>
    <name evidence="2" type="ORF">A2382_02470</name>
</gene>
<protein>
    <submittedName>
        <fullName evidence="2">Uncharacterized protein</fullName>
    </submittedName>
</protein>
<proteinExistence type="predicted"/>
<reference evidence="2 3" key="1">
    <citation type="journal article" date="2016" name="Nat. Commun.">
        <title>Thousands of microbial genomes shed light on interconnected biogeochemical processes in an aquifer system.</title>
        <authorList>
            <person name="Anantharaman K."/>
            <person name="Brown C.T."/>
            <person name="Hug L.A."/>
            <person name="Sharon I."/>
            <person name="Castelle C.J."/>
            <person name="Probst A.J."/>
            <person name="Thomas B.C."/>
            <person name="Singh A."/>
            <person name="Wilkins M.J."/>
            <person name="Karaoz U."/>
            <person name="Brodie E.L."/>
            <person name="Williams K.H."/>
            <person name="Hubbard S.S."/>
            <person name="Banfield J.F."/>
        </authorList>
    </citation>
    <scope>NUCLEOTIDE SEQUENCE [LARGE SCALE GENOMIC DNA]</scope>
</reference>
<comment type="caution">
    <text evidence="2">The sequence shown here is derived from an EMBL/GenBank/DDBJ whole genome shotgun (WGS) entry which is preliminary data.</text>
</comment>
<dbReference type="EMBL" id="MGHY01000011">
    <property type="protein sequence ID" value="OGM79588.1"/>
    <property type="molecule type" value="Genomic_DNA"/>
</dbReference>
<dbReference type="STRING" id="1802538.A2382_02470"/>
<dbReference type="Proteomes" id="UP000178999">
    <property type="component" value="Unassembled WGS sequence"/>
</dbReference>